<sequence length="62" mass="7295">VDKLEQNAEKDRDKFTQTADNIYNEIKTQTAALNNFRVHSTEEFVSKDQCRDHRESLTHDRG</sequence>
<comment type="caution">
    <text evidence="1">The sequence shown here is derived from an EMBL/GenBank/DDBJ whole genome shotgun (WGS) entry which is preliminary data.</text>
</comment>
<dbReference type="EMBL" id="LAZR01054945">
    <property type="protein sequence ID" value="KKK77461.1"/>
    <property type="molecule type" value="Genomic_DNA"/>
</dbReference>
<dbReference type="AlphaFoldDB" id="A0A0F9AYQ1"/>
<organism evidence="1">
    <name type="scientific">marine sediment metagenome</name>
    <dbReference type="NCBI Taxonomy" id="412755"/>
    <lineage>
        <taxon>unclassified sequences</taxon>
        <taxon>metagenomes</taxon>
        <taxon>ecological metagenomes</taxon>
    </lineage>
</organism>
<proteinExistence type="predicted"/>
<evidence type="ECO:0000313" key="1">
    <source>
        <dbReference type="EMBL" id="KKK77461.1"/>
    </source>
</evidence>
<accession>A0A0F9AYQ1</accession>
<name>A0A0F9AYQ1_9ZZZZ</name>
<reference evidence="1" key="1">
    <citation type="journal article" date="2015" name="Nature">
        <title>Complex archaea that bridge the gap between prokaryotes and eukaryotes.</title>
        <authorList>
            <person name="Spang A."/>
            <person name="Saw J.H."/>
            <person name="Jorgensen S.L."/>
            <person name="Zaremba-Niedzwiedzka K."/>
            <person name="Martijn J."/>
            <person name="Lind A.E."/>
            <person name="van Eijk R."/>
            <person name="Schleper C."/>
            <person name="Guy L."/>
            <person name="Ettema T.J."/>
        </authorList>
    </citation>
    <scope>NUCLEOTIDE SEQUENCE</scope>
</reference>
<feature type="non-terminal residue" evidence="1">
    <location>
        <position position="1"/>
    </location>
</feature>
<gene>
    <name evidence="1" type="ORF">LCGC14_2853380</name>
</gene>
<protein>
    <submittedName>
        <fullName evidence="1">Uncharacterized protein</fullName>
    </submittedName>
</protein>